<accession>A0A7E4USH0</accession>
<dbReference type="AlphaFoldDB" id="A0A7E4USH0"/>
<reference evidence="1" key="1">
    <citation type="journal article" date="2013" name="Genetics">
        <title>The draft genome and transcriptome of Panagrellus redivivus are shaped by the harsh demands of a free-living lifestyle.</title>
        <authorList>
            <person name="Srinivasan J."/>
            <person name="Dillman A.R."/>
            <person name="Macchietto M.G."/>
            <person name="Heikkinen L."/>
            <person name="Lakso M."/>
            <person name="Fracchia K.M."/>
            <person name="Antoshechkin I."/>
            <person name="Mortazavi A."/>
            <person name="Wong G."/>
            <person name="Sternberg P.W."/>
        </authorList>
    </citation>
    <scope>NUCLEOTIDE SEQUENCE [LARGE SCALE GENOMIC DNA]</scope>
    <source>
        <strain evidence="1">MT8872</strain>
    </source>
</reference>
<dbReference type="WBParaSite" id="Pan_g11870.t1">
    <property type="protein sequence ID" value="Pan_g11870.t1"/>
    <property type="gene ID" value="Pan_g11870"/>
</dbReference>
<name>A0A7E4USH0_PANRE</name>
<keyword evidence="1" id="KW-1185">Reference proteome</keyword>
<evidence type="ECO:0000313" key="1">
    <source>
        <dbReference type="Proteomes" id="UP000492821"/>
    </source>
</evidence>
<reference evidence="2" key="2">
    <citation type="submission" date="2020-10" db="UniProtKB">
        <authorList>
            <consortium name="WormBaseParasite"/>
        </authorList>
    </citation>
    <scope>IDENTIFICATION</scope>
</reference>
<organism evidence="1 2">
    <name type="scientific">Panagrellus redivivus</name>
    <name type="common">Microworm</name>
    <dbReference type="NCBI Taxonomy" id="6233"/>
    <lineage>
        <taxon>Eukaryota</taxon>
        <taxon>Metazoa</taxon>
        <taxon>Ecdysozoa</taxon>
        <taxon>Nematoda</taxon>
        <taxon>Chromadorea</taxon>
        <taxon>Rhabditida</taxon>
        <taxon>Tylenchina</taxon>
        <taxon>Panagrolaimomorpha</taxon>
        <taxon>Panagrolaimoidea</taxon>
        <taxon>Panagrolaimidae</taxon>
        <taxon>Panagrellus</taxon>
    </lineage>
</organism>
<dbReference type="Proteomes" id="UP000492821">
    <property type="component" value="Unassembled WGS sequence"/>
</dbReference>
<proteinExistence type="predicted"/>
<sequence length="80" mass="9654">MVLRSKSMNMLLENFLASLTMSRRTITYRVTKANHPTTPIIYSYKKLTNRIKPKFKRHWFEDDLIDYASWTVADFYPDEF</sequence>
<evidence type="ECO:0000313" key="2">
    <source>
        <dbReference type="WBParaSite" id="Pan_g11870.t1"/>
    </source>
</evidence>
<protein>
    <submittedName>
        <fullName evidence="2">Transcriptional regulator</fullName>
    </submittedName>
</protein>